<dbReference type="PRINTS" id="PR01590">
    <property type="entry name" value="HTHFIS"/>
</dbReference>
<dbReference type="GO" id="GO:0000160">
    <property type="term" value="P:phosphorelay signal transduction system"/>
    <property type="evidence" value="ECO:0007669"/>
    <property type="project" value="InterPro"/>
</dbReference>
<dbReference type="SUPFAM" id="SSF52540">
    <property type="entry name" value="P-loop containing nucleoside triphosphate hydrolases"/>
    <property type="match status" value="1"/>
</dbReference>
<feature type="domain" description="Response regulatory" evidence="8">
    <location>
        <begin position="39"/>
        <end position="158"/>
    </location>
</feature>
<dbReference type="SUPFAM" id="SSF46689">
    <property type="entry name" value="Homeodomain-like"/>
    <property type="match status" value="1"/>
</dbReference>
<reference evidence="9 10" key="1">
    <citation type="submission" date="2018-06" db="EMBL/GenBank/DDBJ databases">
        <authorList>
            <consortium name="Pathogen Informatics"/>
            <person name="Doyle S."/>
        </authorList>
    </citation>
    <scope>NUCLEOTIDE SEQUENCE [LARGE SCALE GENOMIC DNA]</scope>
    <source>
        <strain evidence="9 10">NCTC11632</strain>
    </source>
</reference>
<evidence type="ECO:0000256" key="2">
    <source>
        <dbReference type="ARBA" id="ARBA00022840"/>
    </source>
</evidence>
<dbReference type="Pfam" id="PF00072">
    <property type="entry name" value="Response_reg"/>
    <property type="match status" value="1"/>
</dbReference>
<dbReference type="FunFam" id="3.40.50.300:FF:000006">
    <property type="entry name" value="DNA-binding transcriptional regulator NtrC"/>
    <property type="match status" value="1"/>
</dbReference>
<evidence type="ECO:0000259" key="8">
    <source>
        <dbReference type="PROSITE" id="PS50110"/>
    </source>
</evidence>
<evidence type="ECO:0000256" key="1">
    <source>
        <dbReference type="ARBA" id="ARBA00022741"/>
    </source>
</evidence>
<dbReference type="SUPFAM" id="SSF52172">
    <property type="entry name" value="CheY-like"/>
    <property type="match status" value="1"/>
</dbReference>
<dbReference type="Proteomes" id="UP000254156">
    <property type="component" value="Unassembled WGS sequence"/>
</dbReference>
<name>A0A379E7T8_9PORP</name>
<dbReference type="PANTHER" id="PTHR32071:SF113">
    <property type="entry name" value="ALGINATE BIOSYNTHESIS TRANSCRIPTIONAL REGULATORY PROTEIN ALGB"/>
    <property type="match status" value="1"/>
</dbReference>
<evidence type="ECO:0000256" key="4">
    <source>
        <dbReference type="ARBA" id="ARBA00023125"/>
    </source>
</evidence>
<evidence type="ECO:0000313" key="9">
    <source>
        <dbReference type="EMBL" id="SUB88639.1"/>
    </source>
</evidence>
<evidence type="ECO:0000256" key="6">
    <source>
        <dbReference type="PROSITE-ProRule" id="PRU00169"/>
    </source>
</evidence>
<keyword evidence="6" id="KW-0597">Phosphoprotein</keyword>
<dbReference type="PROSITE" id="PS50045">
    <property type="entry name" value="SIGMA54_INTERACT_4"/>
    <property type="match status" value="1"/>
</dbReference>
<dbReference type="EMBL" id="UGTF01000002">
    <property type="protein sequence ID" value="SUB88639.1"/>
    <property type="molecule type" value="Genomic_DNA"/>
</dbReference>
<keyword evidence="2" id="KW-0067">ATP-binding</keyword>
<dbReference type="InterPro" id="IPR009057">
    <property type="entry name" value="Homeodomain-like_sf"/>
</dbReference>
<dbReference type="PANTHER" id="PTHR32071">
    <property type="entry name" value="TRANSCRIPTIONAL REGULATORY PROTEIN"/>
    <property type="match status" value="1"/>
</dbReference>
<dbReference type="Pfam" id="PF00158">
    <property type="entry name" value="Sigma54_activat"/>
    <property type="match status" value="1"/>
</dbReference>
<evidence type="ECO:0000259" key="7">
    <source>
        <dbReference type="PROSITE" id="PS50045"/>
    </source>
</evidence>
<accession>A0A379E7T8</accession>
<dbReference type="GO" id="GO:0005524">
    <property type="term" value="F:ATP binding"/>
    <property type="evidence" value="ECO:0007669"/>
    <property type="project" value="UniProtKB-KW"/>
</dbReference>
<evidence type="ECO:0000256" key="5">
    <source>
        <dbReference type="ARBA" id="ARBA00023163"/>
    </source>
</evidence>
<keyword evidence="1" id="KW-0547">Nucleotide-binding</keyword>
<feature type="modified residue" description="4-aspartylphosphate" evidence="6">
    <location>
        <position position="88"/>
    </location>
</feature>
<evidence type="ECO:0000256" key="3">
    <source>
        <dbReference type="ARBA" id="ARBA00023015"/>
    </source>
</evidence>
<dbReference type="CDD" id="cd00009">
    <property type="entry name" value="AAA"/>
    <property type="match status" value="1"/>
</dbReference>
<gene>
    <name evidence="9" type="primary">zraR_2</name>
    <name evidence="9" type="ORF">NCTC11632_00711</name>
</gene>
<dbReference type="InterPro" id="IPR025943">
    <property type="entry name" value="Sigma_54_int_dom_ATP-bd_2"/>
</dbReference>
<dbReference type="AlphaFoldDB" id="A0A379E7T8"/>
<dbReference type="SMART" id="SM00448">
    <property type="entry name" value="REC"/>
    <property type="match status" value="1"/>
</dbReference>
<dbReference type="SMART" id="SM00382">
    <property type="entry name" value="AAA"/>
    <property type="match status" value="1"/>
</dbReference>
<dbReference type="InterPro" id="IPR025944">
    <property type="entry name" value="Sigma_54_int_dom_CS"/>
</dbReference>
<protein>
    <submittedName>
        <fullName evidence="9">Transcriptional regulatory protein ZraR</fullName>
    </submittedName>
</protein>
<dbReference type="Gene3D" id="1.10.8.60">
    <property type="match status" value="1"/>
</dbReference>
<keyword evidence="3" id="KW-0805">Transcription regulation</keyword>
<dbReference type="PROSITE" id="PS00676">
    <property type="entry name" value="SIGMA54_INTERACT_2"/>
    <property type="match status" value="1"/>
</dbReference>
<dbReference type="Pfam" id="PF02954">
    <property type="entry name" value="HTH_8"/>
    <property type="match status" value="1"/>
</dbReference>
<dbReference type="PROSITE" id="PS00688">
    <property type="entry name" value="SIGMA54_INTERACT_3"/>
    <property type="match status" value="1"/>
</dbReference>
<organism evidence="9 10">
    <name type="scientific">Porphyromonas macacae</name>
    <dbReference type="NCBI Taxonomy" id="28115"/>
    <lineage>
        <taxon>Bacteria</taxon>
        <taxon>Pseudomonadati</taxon>
        <taxon>Bacteroidota</taxon>
        <taxon>Bacteroidia</taxon>
        <taxon>Bacteroidales</taxon>
        <taxon>Porphyromonadaceae</taxon>
        <taxon>Porphyromonas</taxon>
    </lineage>
</organism>
<dbReference type="Gene3D" id="1.10.10.60">
    <property type="entry name" value="Homeodomain-like"/>
    <property type="match status" value="1"/>
</dbReference>
<dbReference type="PROSITE" id="PS50110">
    <property type="entry name" value="RESPONSE_REGULATORY"/>
    <property type="match status" value="1"/>
</dbReference>
<keyword evidence="5" id="KW-0804">Transcription</keyword>
<dbReference type="InterPro" id="IPR003593">
    <property type="entry name" value="AAA+_ATPase"/>
</dbReference>
<evidence type="ECO:0000313" key="10">
    <source>
        <dbReference type="Proteomes" id="UP000254156"/>
    </source>
</evidence>
<dbReference type="Gene3D" id="3.40.50.300">
    <property type="entry name" value="P-loop containing nucleotide triphosphate hydrolases"/>
    <property type="match status" value="1"/>
</dbReference>
<dbReference type="InterPro" id="IPR002078">
    <property type="entry name" value="Sigma_54_int"/>
</dbReference>
<proteinExistence type="predicted"/>
<sequence length="485" mass="53988">MCSEKHAGLFVSARFRQTIILIFVAAPFNKNNPMDKQGQILIVDDNEDILFALNLLLEPHCEKVRVTTDPERIAYFINTFHPDVILLDMNFHKDVAGGQEGFYWLEQIKALDPDAVVIFITAYADMEKAVRAIKAGAVDFIPKPWEKEKLLATVSAAVKLRMSRKEVDSLRRQVEVLQGAVPPLIGESPAMCRLMDMIGHLSQTDANILILGENGTGKDLVAQQLYRHSPRAGGPFVHIDMGSIPEQLFESELFGYEKGAFTDARKTKPGRMETASGGTLFLDEIGNLSAAMQAKLLTAIEKKEIVRLGANVPVPIDVRLISATNADLDRLIREGLFRQDLLYRINTIELHIPPLRERGDDVLLLADFFIKRFAAKYNKKVSSISTMTGRKLKEYAWPGNVRELQHAMERAVILCTGSTVTPADLMLSAKGKNRGNIPGTLNLETLERQAVEQALAQCGGNISRAAELLGITRFALYRKMEKYGL</sequence>
<dbReference type="InterPro" id="IPR011006">
    <property type="entry name" value="CheY-like_superfamily"/>
</dbReference>
<feature type="domain" description="Sigma-54 factor interaction" evidence="7">
    <location>
        <begin position="184"/>
        <end position="413"/>
    </location>
</feature>
<keyword evidence="4" id="KW-0238">DNA-binding</keyword>
<dbReference type="Pfam" id="PF25601">
    <property type="entry name" value="AAA_lid_14"/>
    <property type="match status" value="1"/>
</dbReference>
<dbReference type="InterPro" id="IPR027417">
    <property type="entry name" value="P-loop_NTPase"/>
</dbReference>
<dbReference type="InterPro" id="IPR002197">
    <property type="entry name" value="HTH_Fis"/>
</dbReference>
<dbReference type="GO" id="GO:0043565">
    <property type="term" value="F:sequence-specific DNA binding"/>
    <property type="evidence" value="ECO:0007669"/>
    <property type="project" value="InterPro"/>
</dbReference>
<dbReference type="InterPro" id="IPR058031">
    <property type="entry name" value="AAA_lid_NorR"/>
</dbReference>
<dbReference type="InterPro" id="IPR001789">
    <property type="entry name" value="Sig_transdc_resp-reg_receiver"/>
</dbReference>
<dbReference type="Gene3D" id="3.40.50.2300">
    <property type="match status" value="1"/>
</dbReference>
<dbReference type="GO" id="GO:0006355">
    <property type="term" value="P:regulation of DNA-templated transcription"/>
    <property type="evidence" value="ECO:0007669"/>
    <property type="project" value="InterPro"/>
</dbReference>